<dbReference type="AlphaFoldDB" id="A0A1B8HKV5"/>
<keyword evidence="3" id="KW-1185">Reference proteome</keyword>
<keyword evidence="1" id="KW-0175">Coiled coil</keyword>
<accession>A0A1B8HKV5</accession>
<dbReference type="RefSeq" id="WP_067401938.1">
    <property type="nucleotide sequence ID" value="NZ_LZEY01000017.1"/>
</dbReference>
<evidence type="ECO:0000313" key="3">
    <source>
        <dbReference type="Proteomes" id="UP000092377"/>
    </source>
</evidence>
<sequence length="134" mass="14005">MALVKIVAGNIFAGVDFQKLEVGAVYDVENSLAEIWIASGKAELSNDESGALIFEVATPAVTHSGDYLSAELASAKHLIAELEDKNAQLPVLAGELAEANEKAAALTAELEDKNAQLDAVTAELNALKNGKKAK</sequence>
<name>A0A1B8HKV5_9GAMM</name>
<protein>
    <submittedName>
        <fullName evidence="2">Uncharacterized protein</fullName>
    </submittedName>
</protein>
<dbReference type="EMBL" id="LZEY01000017">
    <property type="protein sequence ID" value="OBU09902.1"/>
    <property type="molecule type" value="Genomic_DNA"/>
</dbReference>
<gene>
    <name evidence="2" type="ORF">AYY18_19015</name>
</gene>
<evidence type="ECO:0000313" key="2">
    <source>
        <dbReference type="EMBL" id="OBU09902.1"/>
    </source>
</evidence>
<organism evidence="2 3">
    <name type="scientific">Morganella psychrotolerans</name>
    <dbReference type="NCBI Taxonomy" id="368603"/>
    <lineage>
        <taxon>Bacteria</taxon>
        <taxon>Pseudomonadati</taxon>
        <taxon>Pseudomonadota</taxon>
        <taxon>Gammaproteobacteria</taxon>
        <taxon>Enterobacterales</taxon>
        <taxon>Morganellaceae</taxon>
        <taxon>Morganella</taxon>
    </lineage>
</organism>
<reference evidence="3" key="1">
    <citation type="submission" date="2016-06" db="EMBL/GenBank/DDBJ databases">
        <authorList>
            <person name="Butler K."/>
        </authorList>
    </citation>
    <scope>NUCLEOTIDE SEQUENCE [LARGE SCALE GENOMIC DNA]</scope>
    <source>
        <strain evidence="3">GCSL-Mp20</strain>
    </source>
</reference>
<feature type="coiled-coil region" evidence="1">
    <location>
        <begin position="82"/>
        <end position="130"/>
    </location>
</feature>
<comment type="caution">
    <text evidence="2">The sequence shown here is derived from an EMBL/GenBank/DDBJ whole genome shotgun (WGS) entry which is preliminary data.</text>
</comment>
<dbReference type="Proteomes" id="UP000092377">
    <property type="component" value="Unassembled WGS sequence"/>
</dbReference>
<proteinExistence type="predicted"/>
<evidence type="ECO:0000256" key="1">
    <source>
        <dbReference type="SAM" id="Coils"/>
    </source>
</evidence>